<dbReference type="EMBL" id="FR687359">
    <property type="protein sequence ID" value="CBW74250.1"/>
    <property type="molecule type" value="Genomic_DNA"/>
</dbReference>
<sequence>MLLKHPFERLQRHTRRCPRRGIARRDLASVGEAGLQGGARLALEHGDFMACPRQVIGACHANHAAAQDDDTHAMLRFACIPTQYCKSADW</sequence>
<dbReference type="KEGG" id="brh:RBRH_04023"/>
<dbReference type="AlphaFoldDB" id="E5ANR8"/>
<dbReference type="STRING" id="882378.RBRH_04023"/>
<proteinExistence type="predicted"/>
<evidence type="ECO:0000313" key="1">
    <source>
        <dbReference type="EMBL" id="CBW74250.1"/>
    </source>
</evidence>
<gene>
    <name evidence="1" type="ordered locus">RBRH_04023</name>
</gene>
<accession>E5ANR8</accession>
<dbReference type="Proteomes" id="UP000007437">
    <property type="component" value="Chromosome"/>
</dbReference>
<organism evidence="1 2">
    <name type="scientific">Mycetohabitans rhizoxinica (strain DSM 19002 / CIP 109453 / HKI 454)</name>
    <name type="common">Paraburkholderia rhizoxinica</name>
    <dbReference type="NCBI Taxonomy" id="882378"/>
    <lineage>
        <taxon>Bacteria</taxon>
        <taxon>Pseudomonadati</taxon>
        <taxon>Pseudomonadota</taxon>
        <taxon>Betaproteobacteria</taxon>
        <taxon>Burkholderiales</taxon>
        <taxon>Burkholderiaceae</taxon>
        <taxon>Mycetohabitans</taxon>
    </lineage>
</organism>
<reference evidence="1 2" key="1">
    <citation type="journal article" date="2011" name="J. Bacteriol.">
        <title>Complete genome sequence of Burkholderia rhizoxinica, an endosymbiont of Rhizopus microsporus.</title>
        <authorList>
            <person name="Lackner G."/>
            <person name="Moebius N."/>
            <person name="Partida-Martinez L."/>
            <person name="Hertweck C."/>
        </authorList>
    </citation>
    <scope>NUCLEOTIDE SEQUENCE [LARGE SCALE GENOMIC DNA]</scope>
    <source>
        <strain evidence="2">DSM 19002 / CIP 109453 / HKI 454</strain>
    </source>
</reference>
<evidence type="ECO:0000313" key="2">
    <source>
        <dbReference type="Proteomes" id="UP000007437"/>
    </source>
</evidence>
<dbReference type="HOGENOM" id="CLU_2435236_0_0_4"/>
<name>E5ANR8_MYCRK</name>
<protein>
    <submittedName>
        <fullName evidence="1">Uncharacterized protein</fullName>
    </submittedName>
</protein>